<feature type="compositionally biased region" description="Polar residues" evidence="1">
    <location>
        <begin position="1"/>
        <end position="19"/>
    </location>
</feature>
<dbReference type="Proteomes" id="UP001501468">
    <property type="component" value="Unassembled WGS sequence"/>
</dbReference>
<keyword evidence="2" id="KW-0812">Transmembrane</keyword>
<feature type="compositionally biased region" description="Low complexity" evidence="1">
    <location>
        <begin position="75"/>
        <end position="99"/>
    </location>
</feature>
<feature type="domain" description="DUF3566" evidence="3">
    <location>
        <begin position="106"/>
        <end position="224"/>
    </location>
</feature>
<proteinExistence type="predicted"/>
<dbReference type="RefSeq" id="WP_344942681.1">
    <property type="nucleotide sequence ID" value="NZ_BAABDC010000001.1"/>
</dbReference>
<organism evidence="4 5">
    <name type="scientific">Terrabacter ginsenosidimutans</name>
    <dbReference type="NCBI Taxonomy" id="490575"/>
    <lineage>
        <taxon>Bacteria</taxon>
        <taxon>Bacillati</taxon>
        <taxon>Actinomycetota</taxon>
        <taxon>Actinomycetes</taxon>
        <taxon>Micrococcales</taxon>
        <taxon>Intrasporangiaceae</taxon>
        <taxon>Terrabacter</taxon>
    </lineage>
</organism>
<evidence type="ECO:0000259" key="3">
    <source>
        <dbReference type="Pfam" id="PF12089"/>
    </source>
</evidence>
<gene>
    <name evidence="4" type="ORF">GCM10022399_11050</name>
</gene>
<dbReference type="EMBL" id="BAABDC010000001">
    <property type="protein sequence ID" value="GAA3696369.1"/>
    <property type="molecule type" value="Genomic_DNA"/>
</dbReference>
<name>A0ABP7CZK5_9MICO</name>
<keyword evidence="2" id="KW-0472">Membrane</keyword>
<feature type="transmembrane region" description="Helical" evidence="2">
    <location>
        <begin position="125"/>
        <end position="147"/>
    </location>
</feature>
<comment type="caution">
    <text evidence="4">The sequence shown here is derived from an EMBL/GenBank/DDBJ whole genome shotgun (WGS) entry which is preliminary data.</text>
</comment>
<evidence type="ECO:0000313" key="5">
    <source>
        <dbReference type="Proteomes" id="UP001501468"/>
    </source>
</evidence>
<feature type="compositionally biased region" description="Low complexity" evidence="1">
    <location>
        <begin position="24"/>
        <end position="38"/>
    </location>
</feature>
<dbReference type="InterPro" id="IPR021949">
    <property type="entry name" value="DUF3566_TM"/>
</dbReference>
<evidence type="ECO:0000313" key="4">
    <source>
        <dbReference type="EMBL" id="GAA3696369.1"/>
    </source>
</evidence>
<feature type="region of interest" description="Disordered" evidence="1">
    <location>
        <begin position="1"/>
        <end position="107"/>
    </location>
</feature>
<dbReference type="Pfam" id="PF12089">
    <property type="entry name" value="DUF3566"/>
    <property type="match status" value="1"/>
</dbReference>
<sequence>MSATSPEGSVSRTGTSPRTGNGSGSDSSGQNGSYYASNGAGGSTSGASGASSADQGTALSRGAVTNRTAPTQRVGAGTTTQSGQTGQAAAATGARTTTAPRKHKGPRRVRLAVARVDPWSVMKMSFLLSVALGIAGVILTAVLWMILSTMNVFTDIEGVLQSLQTTTSDPFSIKDYVGFGRVVSLSIVIGVIDVILMTAIATVMAFLYNICSALVGGVQLTLTDD</sequence>
<evidence type="ECO:0000256" key="2">
    <source>
        <dbReference type="SAM" id="Phobius"/>
    </source>
</evidence>
<accession>A0ABP7CZK5</accession>
<feature type="transmembrane region" description="Helical" evidence="2">
    <location>
        <begin position="182"/>
        <end position="208"/>
    </location>
</feature>
<reference evidence="5" key="1">
    <citation type="journal article" date="2019" name="Int. J. Syst. Evol. Microbiol.">
        <title>The Global Catalogue of Microorganisms (GCM) 10K type strain sequencing project: providing services to taxonomists for standard genome sequencing and annotation.</title>
        <authorList>
            <consortium name="The Broad Institute Genomics Platform"/>
            <consortium name="The Broad Institute Genome Sequencing Center for Infectious Disease"/>
            <person name="Wu L."/>
            <person name="Ma J."/>
        </authorList>
    </citation>
    <scope>NUCLEOTIDE SEQUENCE [LARGE SCALE GENOMIC DNA]</scope>
    <source>
        <strain evidence="5">JCM 17125</strain>
    </source>
</reference>
<feature type="compositionally biased region" description="Low complexity" evidence="1">
    <location>
        <begin position="45"/>
        <end position="58"/>
    </location>
</feature>
<protein>
    <recommendedName>
        <fullName evidence="3">DUF3566 domain-containing protein</fullName>
    </recommendedName>
</protein>
<keyword evidence="5" id="KW-1185">Reference proteome</keyword>
<keyword evidence="2" id="KW-1133">Transmembrane helix</keyword>
<evidence type="ECO:0000256" key="1">
    <source>
        <dbReference type="SAM" id="MobiDB-lite"/>
    </source>
</evidence>